<accession>A0A916QNQ1</accession>
<evidence type="ECO:0000313" key="2">
    <source>
        <dbReference type="EMBL" id="GFZ82504.1"/>
    </source>
</evidence>
<dbReference type="GO" id="GO:0015074">
    <property type="term" value="P:DNA integration"/>
    <property type="evidence" value="ECO:0007669"/>
    <property type="project" value="InterPro"/>
</dbReference>
<keyword evidence="3" id="KW-1185">Reference proteome</keyword>
<dbReference type="EMBL" id="BMIY01000013">
    <property type="protein sequence ID" value="GFZ82504.1"/>
    <property type="molecule type" value="Genomic_DNA"/>
</dbReference>
<dbReference type="Pfam" id="PF00665">
    <property type="entry name" value="rve"/>
    <property type="match status" value="1"/>
</dbReference>
<dbReference type="PANTHER" id="PTHR46889">
    <property type="entry name" value="TRANSPOSASE INSF FOR INSERTION SEQUENCE IS3B-RELATED"/>
    <property type="match status" value="1"/>
</dbReference>
<dbReference type="PANTHER" id="PTHR46889:SF4">
    <property type="entry name" value="TRANSPOSASE INSO FOR INSERTION SEQUENCE ELEMENT IS911B-RELATED"/>
    <property type="match status" value="1"/>
</dbReference>
<sequence length="350" mass="39561">MISTPDRERAVRLIKETTDAGARTFRACAEMGIAMRTYQRWTREGDVKADGRPGATRPPPVHKLTQQEREAVLVAVNSPVHRSLPPSQIVPALADEGCFIASESTFYRVLREQSQQQHRGRSKAPTAKPLNTHCATGPNQVWCWDVTWLPGPAKGIFFYLYLILDLYSRKIVGWEIHEGESSELASELVTKAYLREGIAGVHLVLHSDNGSPMKGASLMETLYRLGIMSSYSRPRVSNDNAYAESIFRTCKYRPDYPYKGFATLGDARAWVLQFATWYNQEHKHSGLKFITPAQRHSGQTTEVIQQRKAVYEAAKAANPKRWSGRTRNWDLPEEVWLNPEKESRSLEAAA</sequence>
<dbReference type="InterPro" id="IPR001584">
    <property type="entry name" value="Integrase_cat-core"/>
</dbReference>
<name>A0A916QNQ1_9GAMM</name>
<reference evidence="2" key="2">
    <citation type="submission" date="2020-09" db="EMBL/GenBank/DDBJ databases">
        <authorList>
            <person name="Sun Q."/>
            <person name="Zhou Y."/>
        </authorList>
    </citation>
    <scope>NUCLEOTIDE SEQUENCE</scope>
    <source>
        <strain evidence="2">CGMCC 1.15425</strain>
    </source>
</reference>
<proteinExistence type="predicted"/>
<dbReference type="PROSITE" id="PS50994">
    <property type="entry name" value="INTEGRASE"/>
    <property type="match status" value="1"/>
</dbReference>
<dbReference type="GO" id="GO:0003676">
    <property type="term" value="F:nucleic acid binding"/>
    <property type="evidence" value="ECO:0007669"/>
    <property type="project" value="InterPro"/>
</dbReference>
<evidence type="ECO:0000259" key="1">
    <source>
        <dbReference type="PROSITE" id="PS50994"/>
    </source>
</evidence>
<dbReference type="InterPro" id="IPR050900">
    <property type="entry name" value="Transposase_IS3/IS150/IS904"/>
</dbReference>
<evidence type="ECO:0000313" key="3">
    <source>
        <dbReference type="Proteomes" id="UP000627715"/>
    </source>
</evidence>
<protein>
    <submittedName>
        <fullName evidence="2">Transposase</fullName>
    </submittedName>
</protein>
<dbReference type="InterPro" id="IPR048020">
    <property type="entry name" value="Transpos_IS3"/>
</dbReference>
<dbReference type="InterPro" id="IPR036397">
    <property type="entry name" value="RNaseH_sf"/>
</dbReference>
<dbReference type="SUPFAM" id="SSF53098">
    <property type="entry name" value="Ribonuclease H-like"/>
    <property type="match status" value="1"/>
</dbReference>
<feature type="domain" description="Integrase catalytic" evidence="1">
    <location>
        <begin position="134"/>
        <end position="300"/>
    </location>
</feature>
<dbReference type="InterPro" id="IPR012337">
    <property type="entry name" value="RNaseH-like_sf"/>
</dbReference>
<gene>
    <name evidence="2" type="primary">tnpA</name>
    <name evidence="2" type="ORF">GCM10011403_27560</name>
</gene>
<dbReference type="Proteomes" id="UP000627715">
    <property type="component" value="Unassembled WGS sequence"/>
</dbReference>
<organism evidence="2 3">
    <name type="scientific">Pseudohongiella nitratireducens</name>
    <dbReference type="NCBI Taxonomy" id="1768907"/>
    <lineage>
        <taxon>Bacteria</taxon>
        <taxon>Pseudomonadati</taxon>
        <taxon>Pseudomonadota</taxon>
        <taxon>Gammaproteobacteria</taxon>
        <taxon>Pseudomonadales</taxon>
        <taxon>Pseudohongiellaceae</taxon>
        <taxon>Pseudohongiella</taxon>
    </lineage>
</organism>
<dbReference type="AlphaFoldDB" id="A0A916QNQ1"/>
<reference evidence="2" key="1">
    <citation type="journal article" date="2014" name="Int. J. Syst. Evol. Microbiol.">
        <title>Complete genome sequence of Corynebacterium casei LMG S-19264T (=DSM 44701T), isolated from a smear-ripened cheese.</title>
        <authorList>
            <consortium name="US DOE Joint Genome Institute (JGI-PGF)"/>
            <person name="Walter F."/>
            <person name="Albersmeier A."/>
            <person name="Kalinowski J."/>
            <person name="Ruckert C."/>
        </authorList>
    </citation>
    <scope>NUCLEOTIDE SEQUENCE</scope>
    <source>
        <strain evidence="2">CGMCC 1.15425</strain>
    </source>
</reference>
<comment type="caution">
    <text evidence="2">The sequence shown here is derived from an EMBL/GenBank/DDBJ whole genome shotgun (WGS) entry which is preliminary data.</text>
</comment>
<dbReference type="NCBIfam" id="NF033516">
    <property type="entry name" value="transpos_IS3"/>
    <property type="match status" value="1"/>
</dbReference>
<dbReference type="Gene3D" id="3.30.420.10">
    <property type="entry name" value="Ribonuclease H-like superfamily/Ribonuclease H"/>
    <property type="match status" value="1"/>
</dbReference>